<dbReference type="GO" id="GO:0009279">
    <property type="term" value="C:cell outer membrane"/>
    <property type="evidence" value="ECO:0007669"/>
    <property type="project" value="UniProtKB-SubCell"/>
</dbReference>
<dbReference type="SUPFAM" id="SSF103088">
    <property type="entry name" value="OmpA-like"/>
    <property type="match status" value="1"/>
</dbReference>
<dbReference type="EMBL" id="CP017147">
    <property type="protein sequence ID" value="AOO82650.1"/>
    <property type="molecule type" value="Genomic_DNA"/>
</dbReference>
<dbReference type="PANTHER" id="PTHR30329">
    <property type="entry name" value="STATOR ELEMENT OF FLAGELLAR MOTOR COMPLEX"/>
    <property type="match status" value="1"/>
</dbReference>
<protein>
    <submittedName>
        <fullName evidence="8">Flagellar motor protein MotB</fullName>
    </submittedName>
</protein>
<accession>A0A1D7U5J7</accession>
<dbReference type="AlphaFoldDB" id="A0A1D7U5J7"/>
<evidence type="ECO:0000256" key="3">
    <source>
        <dbReference type="ARBA" id="ARBA00023237"/>
    </source>
</evidence>
<feature type="signal peptide" evidence="6">
    <location>
        <begin position="1"/>
        <end position="22"/>
    </location>
</feature>
<feature type="compositionally biased region" description="Basic and acidic residues" evidence="5">
    <location>
        <begin position="343"/>
        <end position="358"/>
    </location>
</feature>
<reference evidence="8 9" key="1">
    <citation type="journal article" date="2015" name="Antonie Van Leeuwenhoek">
        <title>Bosea vaviloviae sp. nov., a new species of slow-growing rhizobia isolated from nodules of the relict species Vavilovia formosa (Stev.) Fed.</title>
        <authorList>
            <person name="Safronova V.I."/>
            <person name="Kuznetsova I.G."/>
            <person name="Sazanova A.L."/>
            <person name="Kimeklis A.K."/>
            <person name="Belimov A.A."/>
            <person name="Andronov E.E."/>
            <person name="Pinaev A.G."/>
            <person name="Chizhevskaya E.P."/>
            <person name="Pukhaev A.R."/>
            <person name="Popov K.P."/>
            <person name="Willems A."/>
            <person name="Tikhonovich I.A."/>
        </authorList>
    </citation>
    <scope>NUCLEOTIDE SEQUENCE [LARGE SCALE GENOMIC DNA]</scope>
    <source>
        <strain evidence="8 9">Vaf18</strain>
    </source>
</reference>
<dbReference type="InterPro" id="IPR050330">
    <property type="entry name" value="Bact_OuterMem_StrucFunc"/>
</dbReference>
<dbReference type="CDD" id="cd07185">
    <property type="entry name" value="OmpA_C-like"/>
    <property type="match status" value="1"/>
</dbReference>
<evidence type="ECO:0000256" key="4">
    <source>
        <dbReference type="PROSITE-ProRule" id="PRU00473"/>
    </source>
</evidence>
<organism evidence="8 9">
    <name type="scientific">Bosea vaviloviae</name>
    <dbReference type="NCBI Taxonomy" id="1526658"/>
    <lineage>
        <taxon>Bacteria</taxon>
        <taxon>Pseudomonadati</taxon>
        <taxon>Pseudomonadota</taxon>
        <taxon>Alphaproteobacteria</taxon>
        <taxon>Hyphomicrobiales</taxon>
        <taxon>Boseaceae</taxon>
        <taxon>Bosea</taxon>
    </lineage>
</organism>
<keyword evidence="2 4" id="KW-0472">Membrane</keyword>
<evidence type="ECO:0000259" key="7">
    <source>
        <dbReference type="PROSITE" id="PS51123"/>
    </source>
</evidence>
<keyword evidence="3" id="KW-0998">Cell outer membrane</keyword>
<gene>
    <name evidence="8" type="ORF">BHK69_21345</name>
</gene>
<dbReference type="PANTHER" id="PTHR30329:SF21">
    <property type="entry name" value="LIPOPROTEIN YIAD-RELATED"/>
    <property type="match status" value="1"/>
</dbReference>
<dbReference type="RefSeq" id="WP_069691856.1">
    <property type="nucleotide sequence ID" value="NZ_CP017147.1"/>
</dbReference>
<proteinExistence type="predicted"/>
<keyword evidence="8" id="KW-0966">Cell projection</keyword>
<name>A0A1D7U5J7_9HYPH</name>
<evidence type="ECO:0000313" key="9">
    <source>
        <dbReference type="Proteomes" id="UP000094969"/>
    </source>
</evidence>
<dbReference type="PROSITE" id="PS51123">
    <property type="entry name" value="OMPA_2"/>
    <property type="match status" value="1"/>
</dbReference>
<evidence type="ECO:0000313" key="8">
    <source>
        <dbReference type="EMBL" id="AOO82650.1"/>
    </source>
</evidence>
<dbReference type="InterPro" id="IPR006664">
    <property type="entry name" value="OMP_bac"/>
</dbReference>
<dbReference type="STRING" id="1526658.BHK69_21345"/>
<evidence type="ECO:0000256" key="1">
    <source>
        <dbReference type="ARBA" id="ARBA00004442"/>
    </source>
</evidence>
<keyword evidence="9" id="KW-1185">Reference proteome</keyword>
<evidence type="ECO:0000256" key="2">
    <source>
        <dbReference type="ARBA" id="ARBA00023136"/>
    </source>
</evidence>
<keyword evidence="6" id="KW-0732">Signal</keyword>
<dbReference type="Pfam" id="PF00691">
    <property type="entry name" value="OmpA"/>
    <property type="match status" value="1"/>
</dbReference>
<feature type="domain" description="OmpA-like" evidence="7">
    <location>
        <begin position="242"/>
        <end position="358"/>
    </location>
</feature>
<dbReference type="PRINTS" id="PR01021">
    <property type="entry name" value="OMPADOMAIN"/>
</dbReference>
<sequence>MAWARLAGVAMALMALSGAAHADATIPTKDIADVKDNPMLKRYEGSFIVSGSSSAFTDFKVPLARLEQTDKRDAMNNILFVPKQEQEVEGAFTRLVYVTPANRSPLEVLRNYQDEVEAAGGSVLFACKTEGCGGEHTRSSSGGGGESSLMMYFFREADIKDASFSNGACAVTGTISDQRFFAAKLPRPGGEAYVTVQTYQLGDNTYCTALTGRTVAVVHIVEPRSREKKMTEVKAQEMARSLGSTGKIALYGILFDTNKTEIKPESAATLQEIAALMKSDARLAVIVVGHTDNQGGYDYNVDLSRRRADAVIKALAADYKLDAKRFRAAGVGMVAPVASNDAEEGRSQNRRVELVKLN</sequence>
<keyword evidence="8" id="KW-0969">Cilium</keyword>
<comment type="subcellular location">
    <subcellularLocation>
        <location evidence="1">Cell outer membrane</location>
    </subcellularLocation>
</comment>
<dbReference type="InterPro" id="IPR036737">
    <property type="entry name" value="OmpA-like_sf"/>
</dbReference>
<dbReference type="Gene3D" id="3.30.1330.60">
    <property type="entry name" value="OmpA-like domain"/>
    <property type="match status" value="1"/>
</dbReference>
<dbReference type="Proteomes" id="UP000094969">
    <property type="component" value="Chromosome"/>
</dbReference>
<feature type="region of interest" description="Disordered" evidence="5">
    <location>
        <begin position="339"/>
        <end position="358"/>
    </location>
</feature>
<evidence type="ECO:0000256" key="5">
    <source>
        <dbReference type="SAM" id="MobiDB-lite"/>
    </source>
</evidence>
<dbReference type="InterPro" id="IPR006665">
    <property type="entry name" value="OmpA-like"/>
</dbReference>
<feature type="chain" id="PRO_5009100049" evidence="6">
    <location>
        <begin position="23"/>
        <end position="358"/>
    </location>
</feature>
<evidence type="ECO:0000256" key="6">
    <source>
        <dbReference type="SAM" id="SignalP"/>
    </source>
</evidence>
<dbReference type="KEGG" id="bvv:BHK69_21345"/>
<keyword evidence="8" id="KW-0282">Flagellum</keyword>